<proteinExistence type="predicted"/>
<dbReference type="PROSITE" id="PS51257">
    <property type="entry name" value="PROKAR_LIPOPROTEIN"/>
    <property type="match status" value="1"/>
</dbReference>
<reference evidence="2" key="1">
    <citation type="submission" date="2020-01" db="EMBL/GenBank/DDBJ databases">
        <title>Insect and environment-associated Actinomycetes.</title>
        <authorList>
            <person name="Currrie C."/>
            <person name="Chevrette M."/>
            <person name="Carlson C."/>
            <person name="Stubbendieck R."/>
            <person name="Wendt-Pienkowski E."/>
        </authorList>
    </citation>
    <scope>NUCLEOTIDE SEQUENCE</scope>
    <source>
        <strain evidence="2">SID505</strain>
    </source>
</reference>
<feature type="chain" id="PRO_5039281565" description="Lipoprotein" evidence="1">
    <location>
        <begin position="35"/>
        <end position="190"/>
    </location>
</feature>
<evidence type="ECO:0000256" key="1">
    <source>
        <dbReference type="SAM" id="SignalP"/>
    </source>
</evidence>
<dbReference type="RefSeq" id="WP_164258394.1">
    <property type="nucleotide sequence ID" value="NZ_JAAGLK010000343.1"/>
</dbReference>
<sequence length="190" mass="20224">MFQGSRASSIRIRSALLVAAILALSSCTSDSTPAGGSNALPGNALDGSGNQSNGIVGNENAKVGQVWWFALPLPVNSSETDIEITSSSVLEPAKGLKVLGYGAYDLEDTEGLPLMALEGSGDAPKFDELKNHANEPVTVKGGEESEIFFAVRLKIEAPPSGTTRGCRYEYRQGQQLYRQTLDCELDLRTN</sequence>
<protein>
    <recommendedName>
        <fullName evidence="3">Lipoprotein</fullName>
    </recommendedName>
</protein>
<evidence type="ECO:0008006" key="3">
    <source>
        <dbReference type="Google" id="ProtNLM"/>
    </source>
</evidence>
<feature type="signal peptide" evidence="1">
    <location>
        <begin position="1"/>
        <end position="34"/>
    </location>
</feature>
<gene>
    <name evidence="2" type="ORF">G3I43_21575</name>
</gene>
<accession>A0A6G3SVQ9</accession>
<keyword evidence="1" id="KW-0732">Signal</keyword>
<name>A0A6G3SVQ9_STRAQ</name>
<comment type="caution">
    <text evidence="2">The sequence shown here is derived from an EMBL/GenBank/DDBJ whole genome shotgun (WGS) entry which is preliminary data.</text>
</comment>
<dbReference type="EMBL" id="JAAGMK010000621">
    <property type="protein sequence ID" value="NEB86745.1"/>
    <property type="molecule type" value="Genomic_DNA"/>
</dbReference>
<organism evidence="2">
    <name type="scientific">Streptomyces anulatus</name>
    <name type="common">Streptomyces chrysomallus</name>
    <dbReference type="NCBI Taxonomy" id="1892"/>
    <lineage>
        <taxon>Bacteria</taxon>
        <taxon>Bacillati</taxon>
        <taxon>Actinomycetota</taxon>
        <taxon>Actinomycetes</taxon>
        <taxon>Kitasatosporales</taxon>
        <taxon>Streptomycetaceae</taxon>
        <taxon>Streptomyces</taxon>
    </lineage>
</organism>
<dbReference type="AlphaFoldDB" id="A0A6G3SVQ9"/>
<evidence type="ECO:0000313" key="2">
    <source>
        <dbReference type="EMBL" id="NEB86745.1"/>
    </source>
</evidence>